<feature type="compositionally biased region" description="Basic and acidic residues" evidence="1">
    <location>
        <begin position="37"/>
        <end position="48"/>
    </location>
</feature>
<name>A0ABX9Q6Z6_9BACT</name>
<feature type="region of interest" description="Disordered" evidence="1">
    <location>
        <begin position="1"/>
        <end position="101"/>
    </location>
</feature>
<organism evidence="2 3">
    <name type="scientific">Corallococcus praedator</name>
    <dbReference type="NCBI Taxonomy" id="2316724"/>
    <lineage>
        <taxon>Bacteria</taxon>
        <taxon>Pseudomonadati</taxon>
        <taxon>Myxococcota</taxon>
        <taxon>Myxococcia</taxon>
        <taxon>Myxococcales</taxon>
        <taxon>Cystobacterineae</taxon>
        <taxon>Myxococcaceae</taxon>
        <taxon>Corallococcus</taxon>
    </lineage>
</organism>
<feature type="region of interest" description="Disordered" evidence="1">
    <location>
        <begin position="261"/>
        <end position="316"/>
    </location>
</feature>
<gene>
    <name evidence="2" type="ORF">D7Y13_35180</name>
</gene>
<dbReference type="EMBL" id="RAWI01000432">
    <property type="protein sequence ID" value="RKH92878.1"/>
    <property type="molecule type" value="Genomic_DNA"/>
</dbReference>
<comment type="caution">
    <text evidence="2">The sequence shown here is derived from an EMBL/GenBank/DDBJ whole genome shotgun (WGS) entry which is preliminary data.</text>
</comment>
<keyword evidence="3" id="KW-1185">Reference proteome</keyword>
<accession>A0ABX9Q6Z6</accession>
<proteinExistence type="predicted"/>
<dbReference type="Proteomes" id="UP000278907">
    <property type="component" value="Unassembled WGS sequence"/>
</dbReference>
<dbReference type="RefSeq" id="WP_120585854.1">
    <property type="nucleotide sequence ID" value="NZ_RAWI01000432.1"/>
</dbReference>
<evidence type="ECO:0000256" key="1">
    <source>
        <dbReference type="SAM" id="MobiDB-lite"/>
    </source>
</evidence>
<sequence>MARIGGPKLGNNSFKVGDSKTKVNGQVKYGPTGGLNDKQKQHLNEHYGKHGAGVKKQNVLDRLTQYNASHSTYTDAAQKSGRPLTPQEQAARRTGQNAPDSSINHVIASATGQNVFNHETLRFKQGAKDTQASVGELKTATGAAQTEAQKKVRKGLAEQAASVGRVQGYSRATLAERKGELKADVVQQKQDAALKNTLTAMQGPDQATRFQAYKDVLKDTFDAPGNLRVGDITQNKKISTGFDAPLDKNGKPTERAERLYQAHQNYGPERLLKDDSVFTKNSKGEIMSSSHHADVPDKKRKAEDDGGGPSKPTKRR</sequence>
<evidence type="ECO:0000313" key="3">
    <source>
        <dbReference type="Proteomes" id="UP000278907"/>
    </source>
</evidence>
<reference evidence="2 3" key="1">
    <citation type="submission" date="2018-09" db="EMBL/GenBank/DDBJ databases">
        <authorList>
            <person name="Livingstone P.G."/>
            <person name="Whitworth D.E."/>
        </authorList>
    </citation>
    <scope>NUCLEOTIDE SEQUENCE [LARGE SCALE GENOMIC DNA]</scope>
    <source>
        <strain evidence="2 3">CA031B</strain>
    </source>
</reference>
<feature type="compositionally biased region" description="Polar residues" evidence="1">
    <location>
        <begin position="64"/>
        <end position="77"/>
    </location>
</feature>
<protein>
    <submittedName>
        <fullName evidence="2">Uncharacterized protein</fullName>
    </submittedName>
</protein>
<evidence type="ECO:0000313" key="2">
    <source>
        <dbReference type="EMBL" id="RKH92878.1"/>
    </source>
</evidence>
<feature type="compositionally biased region" description="Basic and acidic residues" evidence="1">
    <location>
        <begin position="291"/>
        <end position="304"/>
    </location>
</feature>